<keyword evidence="5" id="KW-1185">Reference proteome</keyword>
<dbReference type="AlphaFoldDB" id="A0A0D9NLX8"/>
<dbReference type="Pfam" id="PF00078">
    <property type="entry name" value="RVT_1"/>
    <property type="match status" value="1"/>
</dbReference>
<dbReference type="InterPro" id="IPR043502">
    <property type="entry name" value="DNA/RNA_pol_sf"/>
</dbReference>
<dbReference type="STRING" id="1291518.A0A0D9NLX8"/>
<dbReference type="PANTHER" id="PTHR33481:SF1">
    <property type="entry name" value="ENDONUCLEASE_EXONUCLEASE_PHOSPHATASE DOMAIN-CONTAINING PROTEIN-RELATED"/>
    <property type="match status" value="1"/>
</dbReference>
<evidence type="ECO:0000313" key="5">
    <source>
        <dbReference type="Proteomes" id="UP000054544"/>
    </source>
</evidence>
<evidence type="ECO:0000256" key="1">
    <source>
        <dbReference type="ARBA" id="ARBA00004173"/>
    </source>
</evidence>
<dbReference type="GO" id="GO:0005739">
    <property type="term" value="C:mitochondrion"/>
    <property type="evidence" value="ECO:0007669"/>
    <property type="project" value="UniProtKB-SubCell"/>
</dbReference>
<feature type="domain" description="Reverse transcriptase" evidence="3">
    <location>
        <begin position="1"/>
        <end position="253"/>
    </location>
</feature>
<keyword evidence="2" id="KW-0496">Mitochondrion</keyword>
<comment type="subcellular location">
    <subcellularLocation>
        <location evidence="1">Mitochondrion</location>
    </subcellularLocation>
</comment>
<evidence type="ECO:0000313" key="4">
    <source>
        <dbReference type="EMBL" id="KJK73600.1"/>
    </source>
</evidence>
<evidence type="ECO:0000256" key="2">
    <source>
        <dbReference type="ARBA" id="ARBA00023128"/>
    </source>
</evidence>
<dbReference type="SUPFAM" id="SSF56672">
    <property type="entry name" value="DNA/RNA polymerases"/>
    <property type="match status" value="1"/>
</dbReference>
<dbReference type="Proteomes" id="UP000054544">
    <property type="component" value="Unassembled WGS sequence"/>
</dbReference>
<accession>A0A0D9NLX8</accession>
<dbReference type="InterPro" id="IPR000477">
    <property type="entry name" value="RT_dom"/>
</dbReference>
<gene>
    <name evidence="4" type="ORF">H634G_11135</name>
</gene>
<evidence type="ECO:0000259" key="3">
    <source>
        <dbReference type="PROSITE" id="PS50878"/>
    </source>
</evidence>
<dbReference type="PANTHER" id="PTHR33481">
    <property type="entry name" value="REVERSE TRANSCRIPTASE"/>
    <property type="match status" value="1"/>
</dbReference>
<dbReference type="CDD" id="cd01650">
    <property type="entry name" value="RT_nLTR_like"/>
    <property type="match status" value="1"/>
</dbReference>
<sequence length="788" mass="88642">MIPKPGKRNLSCPRAWRPISLLSCLGKGLERLIARRLAWASIHYAVLHPQQAGALPKRSAVDLVAALVHDIEEAFARGEVATLVTADIQGAFDTAMCNRLVLRLREQGWPDNLARWAGSFMSGRSARVRYQDITTPTTPLQCGLPQGSPVSPILFLLYTEPIYRLGNPEGRFGYADDTAILCTGPSLEETSRTASEYLQELVNWGAANGISFDPKKTEVMHFSPRRRETEPPVRHGDVEKQPEAAMRWLGLWLDRKLTFKTHVETWTAKAQALVDEQVAAYNAKLRVFRTFCALFNEAAKEFTTGPERDFAKHFSSSFLEFWKQTLANTNCASTPTYSNIAANATAPSTRVLRWWDIDSIRFGGNTLAAIRAPNDFRITFLPRYGLTMSTNQVVQPHGLTMAKIRHVLLGYVQAGRVRFSVFVFFPSSASTTDSKTSASSNTLSHERLKELYDEILLPALRESIRGPFCQEVPQSFDMIYAKSRSFQEKPGMGQWSADDESRPCQLAYTLPATGLSQFWSSFEEKANLFKIRTKRGKLVAYFRNPRLVFQAHDLKNSLIGTSVDDVLSQFDKTVLSAFNPDHLDMRSCWVDVGVRYCAEGPSGEQRAFSEPATFLWKSRCNRHAHEKLAKLSPESPLSATHYRSFLLRDAGNMVSKTTTTKTHNAGHPDCRQLGTILAKTYSCNKELFGVMFSHYGLYNSPHLALMALTQDMIQDLDSMTKDRERVFTTRRCRESISRAWEANRRHVEAISDSRSGIDYGARKEVTFCLGTPRNCEQGGKSQTSQMSR</sequence>
<dbReference type="PROSITE" id="PS50878">
    <property type="entry name" value="RT_POL"/>
    <property type="match status" value="1"/>
</dbReference>
<dbReference type="OrthoDB" id="5096121at2759"/>
<name>A0A0D9NLX8_METAN</name>
<organism evidence="4 5">
    <name type="scientific">Metarhizium anisopliae BRIP 53293</name>
    <dbReference type="NCBI Taxonomy" id="1291518"/>
    <lineage>
        <taxon>Eukaryota</taxon>
        <taxon>Fungi</taxon>
        <taxon>Dikarya</taxon>
        <taxon>Ascomycota</taxon>
        <taxon>Pezizomycotina</taxon>
        <taxon>Sordariomycetes</taxon>
        <taxon>Hypocreomycetidae</taxon>
        <taxon>Hypocreales</taxon>
        <taxon>Clavicipitaceae</taxon>
        <taxon>Metarhizium</taxon>
    </lineage>
</organism>
<proteinExistence type="predicted"/>
<protein>
    <recommendedName>
        <fullName evidence="3">Reverse transcriptase domain-containing protein</fullName>
    </recommendedName>
</protein>
<reference evidence="5" key="1">
    <citation type="journal article" date="2014" name="BMC Genomics">
        <title>The genome sequence of the biocontrol fungus Metarhizium anisopliae and comparative genomics of Metarhizium species.</title>
        <authorList>
            <person name="Pattemore J.A."/>
            <person name="Hane J.K."/>
            <person name="Williams A.H."/>
            <person name="Wilson B.A."/>
            <person name="Stodart B.J."/>
            <person name="Ash G.J."/>
        </authorList>
    </citation>
    <scope>NUCLEOTIDE SEQUENCE [LARGE SCALE GENOMIC DNA]</scope>
    <source>
        <strain evidence="5">BRIP 53293</strain>
    </source>
</reference>
<dbReference type="EMBL" id="KE384794">
    <property type="protein sequence ID" value="KJK73600.1"/>
    <property type="molecule type" value="Genomic_DNA"/>
</dbReference>